<keyword evidence="3" id="KW-1185">Reference proteome</keyword>
<evidence type="ECO:0000313" key="3">
    <source>
        <dbReference type="Proteomes" id="UP001189429"/>
    </source>
</evidence>
<feature type="region of interest" description="Disordered" evidence="1">
    <location>
        <begin position="1"/>
        <end position="32"/>
    </location>
</feature>
<reference evidence="2" key="1">
    <citation type="submission" date="2023-10" db="EMBL/GenBank/DDBJ databases">
        <authorList>
            <person name="Chen Y."/>
            <person name="Shah S."/>
            <person name="Dougan E. K."/>
            <person name="Thang M."/>
            <person name="Chan C."/>
        </authorList>
    </citation>
    <scope>NUCLEOTIDE SEQUENCE [LARGE SCALE GENOMIC DNA]</scope>
</reference>
<evidence type="ECO:0000256" key="1">
    <source>
        <dbReference type="SAM" id="MobiDB-lite"/>
    </source>
</evidence>
<sequence>MLSSSCASPRAFQRIPAKAAAGEPRRPEVPSERIVPNGRRLNITDQHFDQFLDHLRESAVHLSVAEDSADELCGRLAALRLDSRPASPTRKERRPGKARLARSSGCWQSTVHRLETEESGAFWETLLAAFESENVPGPAMDALASAKEQIKSFGTLGRTDRVEHIFSDFEFGLIMRHFNRVSYQEGFNIEQTLTVAATILENRERVLLNKRLWSLKQDCVSQADAEQVAGRLRGLLAPEAPAAAVAGAR</sequence>
<gene>
    <name evidence="2" type="ORF">PCOR1329_LOCUS43805</name>
</gene>
<protein>
    <submittedName>
        <fullName evidence="2">Uncharacterized protein</fullName>
    </submittedName>
</protein>
<accession>A0ABN9TZB6</accession>
<evidence type="ECO:0000313" key="2">
    <source>
        <dbReference type="EMBL" id="CAK0851717.1"/>
    </source>
</evidence>
<dbReference type="Proteomes" id="UP001189429">
    <property type="component" value="Unassembled WGS sequence"/>
</dbReference>
<proteinExistence type="predicted"/>
<dbReference type="InterPro" id="IPR012292">
    <property type="entry name" value="Globin/Proto"/>
</dbReference>
<dbReference type="Gene3D" id="1.10.490.10">
    <property type="entry name" value="Globins"/>
    <property type="match status" value="1"/>
</dbReference>
<organism evidence="2 3">
    <name type="scientific">Prorocentrum cordatum</name>
    <dbReference type="NCBI Taxonomy" id="2364126"/>
    <lineage>
        <taxon>Eukaryota</taxon>
        <taxon>Sar</taxon>
        <taxon>Alveolata</taxon>
        <taxon>Dinophyceae</taxon>
        <taxon>Prorocentrales</taxon>
        <taxon>Prorocentraceae</taxon>
        <taxon>Prorocentrum</taxon>
    </lineage>
</organism>
<name>A0ABN9TZB6_9DINO</name>
<feature type="non-terminal residue" evidence="2">
    <location>
        <position position="249"/>
    </location>
</feature>
<comment type="caution">
    <text evidence="2">The sequence shown here is derived from an EMBL/GenBank/DDBJ whole genome shotgun (WGS) entry which is preliminary data.</text>
</comment>
<dbReference type="EMBL" id="CAUYUJ010015268">
    <property type="protein sequence ID" value="CAK0851717.1"/>
    <property type="molecule type" value="Genomic_DNA"/>
</dbReference>